<dbReference type="InterPro" id="IPR011335">
    <property type="entry name" value="Restrct_endonuc-II-like"/>
</dbReference>
<keyword evidence="4 14" id="KW-0378">Hydrolase</keyword>
<dbReference type="PANTHER" id="PTHR11070">
    <property type="entry name" value="UVRD / RECB / PCRA DNA HELICASE FAMILY MEMBER"/>
    <property type="match status" value="1"/>
</dbReference>
<evidence type="ECO:0000256" key="6">
    <source>
        <dbReference type="ARBA" id="ARBA00022839"/>
    </source>
</evidence>
<evidence type="ECO:0000256" key="11">
    <source>
        <dbReference type="ARBA" id="ARBA00034617"/>
    </source>
</evidence>
<dbReference type="GO" id="GO:0000725">
    <property type="term" value="P:recombinational repair"/>
    <property type="evidence" value="ECO:0007669"/>
    <property type="project" value="TreeGrafter"/>
</dbReference>
<evidence type="ECO:0000256" key="2">
    <source>
        <dbReference type="ARBA" id="ARBA00022741"/>
    </source>
</evidence>
<dbReference type="Pfam" id="PF12705">
    <property type="entry name" value="PDDEXK_1"/>
    <property type="match status" value="1"/>
</dbReference>
<evidence type="ECO:0000259" key="16">
    <source>
        <dbReference type="PROSITE" id="PS51217"/>
    </source>
</evidence>
<evidence type="ECO:0000313" key="18">
    <source>
        <dbReference type="Proteomes" id="UP000002415"/>
    </source>
</evidence>
<dbReference type="SUPFAM" id="SSF52540">
    <property type="entry name" value="P-loop containing nucleoside triphosphate hydrolases"/>
    <property type="match status" value="1"/>
</dbReference>
<evidence type="ECO:0000256" key="7">
    <source>
        <dbReference type="ARBA" id="ARBA00022840"/>
    </source>
</evidence>
<feature type="domain" description="UvrD-like helicase ATP-binding" evidence="15">
    <location>
        <begin position="3"/>
        <end position="368"/>
    </location>
</feature>
<evidence type="ECO:0000256" key="3">
    <source>
        <dbReference type="ARBA" id="ARBA00022763"/>
    </source>
</evidence>
<evidence type="ECO:0000256" key="13">
    <source>
        <dbReference type="ARBA" id="ARBA00048988"/>
    </source>
</evidence>
<keyword evidence="18" id="KW-1185">Reference proteome</keyword>
<dbReference type="Proteomes" id="UP000002415">
    <property type="component" value="Chromosome"/>
</dbReference>
<dbReference type="PROSITE" id="PS51198">
    <property type="entry name" value="UVRD_HELICASE_ATP_BIND"/>
    <property type="match status" value="1"/>
</dbReference>
<dbReference type="SUPFAM" id="SSF52980">
    <property type="entry name" value="Restriction endonuclease-like"/>
    <property type="match status" value="1"/>
</dbReference>
<dbReference type="Pfam" id="PF13361">
    <property type="entry name" value="UvrD_C"/>
    <property type="match status" value="1"/>
</dbReference>
<dbReference type="Gene3D" id="3.40.50.300">
    <property type="entry name" value="P-loop containing nucleotide triphosphate hydrolases"/>
    <property type="match status" value="3"/>
</dbReference>
<evidence type="ECO:0000256" key="9">
    <source>
        <dbReference type="ARBA" id="ARBA00023204"/>
    </source>
</evidence>
<gene>
    <name evidence="17" type="ordered locus">Fnod_0519</name>
</gene>
<evidence type="ECO:0000313" key="17">
    <source>
        <dbReference type="EMBL" id="ABS60382.1"/>
    </source>
</evidence>
<keyword evidence="8" id="KW-0238">DNA-binding</keyword>
<evidence type="ECO:0000256" key="8">
    <source>
        <dbReference type="ARBA" id="ARBA00023125"/>
    </source>
</evidence>
<keyword evidence="3" id="KW-0227">DNA damage</keyword>
<dbReference type="EMBL" id="CP000771">
    <property type="protein sequence ID" value="ABS60382.1"/>
    <property type="molecule type" value="Genomic_DNA"/>
</dbReference>
<keyword evidence="9" id="KW-0234">DNA repair</keyword>
<dbReference type="InterPro" id="IPR038726">
    <property type="entry name" value="PDDEXK_AddAB-type"/>
</dbReference>
<dbReference type="PROSITE" id="PS51217">
    <property type="entry name" value="UVRD_HELICASE_CTER"/>
    <property type="match status" value="1"/>
</dbReference>
<evidence type="ECO:0000259" key="15">
    <source>
        <dbReference type="PROSITE" id="PS51198"/>
    </source>
</evidence>
<evidence type="ECO:0000256" key="4">
    <source>
        <dbReference type="ARBA" id="ARBA00022801"/>
    </source>
</evidence>
<protein>
    <recommendedName>
        <fullName evidence="12">DNA 3'-5' helicase</fullName>
        <ecNumber evidence="12">5.6.2.4</ecNumber>
    </recommendedName>
</protein>
<reference evidence="17 18" key="2">
    <citation type="journal article" date="2009" name="Proc. Natl. Acad. Sci. U.S.A.">
        <title>On the chimeric nature, thermophilic origin, and phylogenetic placement of the Thermotogales.</title>
        <authorList>
            <person name="Zhaxybayeva O."/>
            <person name="Swithers K.S."/>
            <person name="Lapierre P."/>
            <person name="Fournier G.P."/>
            <person name="Bickhart D.M."/>
            <person name="DeBoy R.T."/>
            <person name="Nelson K.E."/>
            <person name="Nesbo C.L."/>
            <person name="Doolittle W.F."/>
            <person name="Gogarten J.P."/>
            <person name="Noll K.M."/>
        </authorList>
    </citation>
    <scope>NUCLEOTIDE SEQUENCE [LARGE SCALE GENOMIC DNA]</scope>
    <source>
        <strain evidence="18">ATCC 35602 / DSM 5306 / Rt17-B1</strain>
    </source>
</reference>
<dbReference type="Pfam" id="PF00580">
    <property type="entry name" value="UvrD-helicase"/>
    <property type="match status" value="1"/>
</dbReference>
<dbReference type="HOGENOM" id="CLU_001114_1_3_0"/>
<dbReference type="RefSeq" id="WP_011993701.1">
    <property type="nucleotide sequence ID" value="NC_009718.1"/>
</dbReference>
<organism evidence="17 18">
    <name type="scientific">Fervidobacterium nodosum (strain ATCC 35602 / DSM 5306 / Rt17-B1)</name>
    <dbReference type="NCBI Taxonomy" id="381764"/>
    <lineage>
        <taxon>Bacteria</taxon>
        <taxon>Thermotogati</taxon>
        <taxon>Thermotogota</taxon>
        <taxon>Thermotogae</taxon>
        <taxon>Thermotogales</taxon>
        <taxon>Fervidobacteriaceae</taxon>
        <taxon>Fervidobacterium</taxon>
    </lineage>
</organism>
<dbReference type="GO" id="GO:0003677">
    <property type="term" value="F:DNA binding"/>
    <property type="evidence" value="ECO:0007669"/>
    <property type="project" value="UniProtKB-KW"/>
</dbReference>
<reference evidence="17 18" key="1">
    <citation type="submission" date="2007-07" db="EMBL/GenBank/DDBJ databases">
        <title>Complete sequence of Fervidobacterium nodosum Rt17-B1.</title>
        <authorList>
            <consortium name="US DOE Joint Genome Institute"/>
            <person name="Copeland A."/>
            <person name="Lucas S."/>
            <person name="Lapidus A."/>
            <person name="Barry K."/>
            <person name="Glavina del Rio T."/>
            <person name="Dalin E."/>
            <person name="Tice H."/>
            <person name="Pitluck S."/>
            <person name="Saunders E."/>
            <person name="Brettin T."/>
            <person name="Bruce D."/>
            <person name="Detter J.C."/>
            <person name="Han C."/>
            <person name="Schmutz J."/>
            <person name="Larimer F."/>
            <person name="Land M."/>
            <person name="Hauser L."/>
            <person name="Kyrpides N."/>
            <person name="Mikhailova N."/>
            <person name="Nelson K."/>
            <person name="Gogarten J.P."/>
            <person name="Noll K."/>
            <person name="Richardson P."/>
        </authorList>
    </citation>
    <scope>NUCLEOTIDE SEQUENCE [LARGE SCALE GENOMIC DNA]</scope>
    <source>
        <strain evidence="18">ATCC 35602 / DSM 5306 / Rt17-B1</strain>
    </source>
</reference>
<comment type="catalytic activity">
    <reaction evidence="13">
        <text>ATP + H2O = ADP + phosphate + H(+)</text>
        <dbReference type="Rhea" id="RHEA:13065"/>
        <dbReference type="ChEBI" id="CHEBI:15377"/>
        <dbReference type="ChEBI" id="CHEBI:15378"/>
        <dbReference type="ChEBI" id="CHEBI:30616"/>
        <dbReference type="ChEBI" id="CHEBI:43474"/>
        <dbReference type="ChEBI" id="CHEBI:456216"/>
        <dbReference type="EC" id="5.6.2.4"/>
    </reaction>
</comment>
<dbReference type="eggNOG" id="COG1074">
    <property type="taxonomic scope" value="Bacteria"/>
</dbReference>
<evidence type="ECO:0000256" key="14">
    <source>
        <dbReference type="PROSITE-ProRule" id="PRU00560"/>
    </source>
</evidence>
<dbReference type="GO" id="GO:0005829">
    <property type="term" value="C:cytosol"/>
    <property type="evidence" value="ECO:0007669"/>
    <property type="project" value="TreeGrafter"/>
</dbReference>
<dbReference type="GO" id="GO:0005524">
    <property type="term" value="F:ATP binding"/>
    <property type="evidence" value="ECO:0007669"/>
    <property type="project" value="UniProtKB-UniRule"/>
</dbReference>
<dbReference type="InterPro" id="IPR000212">
    <property type="entry name" value="DNA_helicase_UvrD/REP"/>
</dbReference>
<comment type="catalytic activity">
    <reaction evidence="11">
        <text>Couples ATP hydrolysis with the unwinding of duplex DNA by translocating in the 3'-5' direction.</text>
        <dbReference type="EC" id="5.6.2.4"/>
    </reaction>
</comment>
<dbReference type="AlphaFoldDB" id="A7HKE9"/>
<dbReference type="OrthoDB" id="9810135at2"/>
<dbReference type="GO" id="GO:0043138">
    <property type="term" value="F:3'-5' DNA helicase activity"/>
    <property type="evidence" value="ECO:0007669"/>
    <property type="project" value="UniProtKB-EC"/>
</dbReference>
<feature type="binding site" evidence="14">
    <location>
        <begin position="24"/>
        <end position="31"/>
    </location>
    <ligand>
        <name>ATP</name>
        <dbReference type="ChEBI" id="CHEBI:30616"/>
    </ligand>
</feature>
<dbReference type="STRING" id="381764.Fnod_0519"/>
<keyword evidence="5 14" id="KW-0347">Helicase</keyword>
<dbReference type="InterPro" id="IPR014017">
    <property type="entry name" value="DNA_helicase_UvrD-like_C"/>
</dbReference>
<evidence type="ECO:0000256" key="1">
    <source>
        <dbReference type="ARBA" id="ARBA00022722"/>
    </source>
</evidence>
<dbReference type="GO" id="GO:0004527">
    <property type="term" value="F:exonuclease activity"/>
    <property type="evidence" value="ECO:0007669"/>
    <property type="project" value="UniProtKB-KW"/>
</dbReference>
<dbReference type="KEGG" id="fno:Fnod_0519"/>
<dbReference type="PANTHER" id="PTHR11070:SF67">
    <property type="entry name" value="DNA 3'-5' HELICASE"/>
    <property type="match status" value="1"/>
</dbReference>
<evidence type="ECO:0000256" key="12">
    <source>
        <dbReference type="ARBA" id="ARBA00034808"/>
    </source>
</evidence>
<dbReference type="Gene3D" id="1.10.486.10">
    <property type="entry name" value="PCRA, domain 4"/>
    <property type="match status" value="1"/>
</dbReference>
<dbReference type="InterPro" id="IPR027417">
    <property type="entry name" value="P-loop_NTPase"/>
</dbReference>
<evidence type="ECO:0000256" key="5">
    <source>
        <dbReference type="ARBA" id="ARBA00022806"/>
    </source>
</evidence>
<accession>A7HKE9</accession>
<keyword evidence="1" id="KW-0540">Nuclease</keyword>
<keyword evidence="6" id="KW-0269">Exonuclease</keyword>
<keyword evidence="7 14" id="KW-0067">ATP-binding</keyword>
<dbReference type="InterPro" id="IPR011604">
    <property type="entry name" value="PDDEXK-like_dom_sf"/>
</dbReference>
<sequence length="1130" mass="132267">MQNLGKSVADIVRENPNCNYFISASAGTGKTYTLTNYYMGILEYYEKENNPDIVDGILAVTFTNKAANEMKERIMNKVREKITSSSVSNLAYWKRVYSNMSRAVISTIDSFCRRVLIEQNIYAGVDPNFTIINDLKQLKIIDSASRQAMEIAFKVYEDLEIPLSPMLSSERRKRIEGYIKELKEIKDSIIDLFELVGDVWRVKGFVEDIVTNWRLELRQSNVSKLLLDVMKKAGNSFRVLRLISLIASELYEAETIDNFEYDFKGVLEKTIEVLNNNEEVRKYYQERFKYIIVDEFQDTNELQRMIFDFIHTDKNYIFYVGDRKQSIYRFRGADVSVFVKTMDEFEKRAKISPDKYRILSLQTNYRSHEFLVDYFNKVSRDSIFRNEIYDMLSNLNGFNSNKPISEISDDEAKLYLHEAFRLRYRDLYDKLWFLDEDISNAHIKKLESEVIPQIDFLNESISRVSYLSIVSLDEKVSPEDEANLVAMAIKNLVGKEITIFDKEKNDYVTRKVEYKDIAILSYKLAGIESIYRETFGKFNIPLYVVKGRGFYKRPEIRAVISALSVIQNPNNDYNFVEFFLTPFVESTDFSPSFDKFKILHKIVLNARKLRENGERISFFQSAKKLGKEDLPDYVSEMIELVQKYDELKYFLRPAEVLKGFINESYYLAKLSKFPNSVQRLKNVKKLLDQATEFNQQASTFSELIRLLSKVEELQETEASEVSEEDNVVKMMTVHASKGLEYNIVFLVNNNFNEMESDEVFFPSDDNGGRYIHIKRFIENYKDKFNINKDEYKKLKGELEAELIYDETEILRKIYVAITRAKEMLFVVTYNTNSSRGKRGKTAGQYLAHNEFKTITIDKKQIDEMVKSLSISEFSGEENKKLLDEEKIRKQIEDFSNIGYKRYISPTLLYNITDEKSDKELVNELEVDFEENMPLFEGQEKQDILKIFEKNQEKQKRSKSEVSLLLSSLLETSREVIEGKNIHRRLMSVQRYPDLLNLVERGELPEKILKADVIKYLFENSDKVISEWRIAKSVVIDGKKYTLFGVPDRVFFKDGKIYVVDFKSSYLKDGSEEVEKYKFQLQFYMYMLKDFGEIAGGYLVGARSGFVIRVERPGDDFIELLAKLIRNLEVI</sequence>
<dbReference type="EC" id="5.6.2.4" evidence="12"/>
<dbReference type="InterPro" id="IPR014016">
    <property type="entry name" value="UvrD-like_ATP-bd"/>
</dbReference>
<keyword evidence="2 14" id="KW-0547">Nucleotide-binding</keyword>
<keyword evidence="10" id="KW-0413">Isomerase</keyword>
<proteinExistence type="predicted"/>
<dbReference type="CDD" id="cd17932">
    <property type="entry name" value="DEXQc_UvrD"/>
    <property type="match status" value="1"/>
</dbReference>
<dbReference type="Gene3D" id="3.90.320.10">
    <property type="match status" value="1"/>
</dbReference>
<name>A7HKE9_FERNB</name>
<feature type="domain" description="UvrD-like helicase C-terminal" evidence="16">
    <location>
        <begin position="433"/>
        <end position="738"/>
    </location>
</feature>
<evidence type="ECO:0000256" key="10">
    <source>
        <dbReference type="ARBA" id="ARBA00023235"/>
    </source>
</evidence>